<evidence type="ECO:0000256" key="1">
    <source>
        <dbReference type="ARBA" id="ARBA00022679"/>
    </source>
</evidence>
<keyword evidence="3" id="KW-0812">Transmembrane</keyword>
<evidence type="ECO:0000256" key="4">
    <source>
        <dbReference type="SAM" id="SignalP"/>
    </source>
</evidence>
<feature type="transmembrane region" description="Helical" evidence="3">
    <location>
        <begin position="72"/>
        <end position="93"/>
    </location>
</feature>
<keyword evidence="3" id="KW-1133">Transmembrane helix</keyword>
<reference evidence="6" key="1">
    <citation type="journal article" date="2020" name="Fungal Divers.">
        <title>Resolving the Mortierellaceae phylogeny through synthesis of multi-gene phylogenetics and phylogenomics.</title>
        <authorList>
            <person name="Vandepol N."/>
            <person name="Liber J."/>
            <person name="Desiro A."/>
            <person name="Na H."/>
            <person name="Kennedy M."/>
            <person name="Barry K."/>
            <person name="Grigoriev I.V."/>
            <person name="Miller A.N."/>
            <person name="O'Donnell K."/>
            <person name="Stajich J.E."/>
            <person name="Bonito G."/>
        </authorList>
    </citation>
    <scope>NUCLEOTIDE SEQUENCE</scope>
    <source>
        <strain evidence="6">KOD1015</strain>
    </source>
</reference>
<feature type="region of interest" description="Disordered" evidence="2">
    <location>
        <begin position="259"/>
        <end position="282"/>
    </location>
</feature>
<evidence type="ECO:0000259" key="5">
    <source>
        <dbReference type="PROSITE" id="PS51186"/>
    </source>
</evidence>
<dbReference type="InterPro" id="IPR050769">
    <property type="entry name" value="NAT_camello-type"/>
</dbReference>
<keyword evidence="4" id="KW-0732">Signal</keyword>
<sequence>MPGIVCIPSSLALYLTVAMTVSSQIDRSEILIRPYKPEDYEQVLQFLVPGLMPVGTRHFQSRIKHPATTLRIITQSFFLSILIILGYASYIAAQEHSGHLYSQTTAIDLILTWLQKPVHIAQFQQSAPAVANWFIRDSGLVHALSKQGRVFVMVWVWMSMAVALVTISRMYKTSRANMENYIRQSFEDDLNDISHFYQDFEDPTLFSDDEDEPQHRNKDSKPHKNRSQFWVACLRSHPQLVFGCVGLDDNFVRTNALRQKHDQQVGDKAPFQRPDKGSGELRRMSVHPDYRRLGIGMMLLKSLEDHARAQGFSRVKLSTTFYQQEAIQGYMKFGFKLEKSITVDTGFVINFYDLDLGLGKEDKQTESFVSPVAIGPDQKVKRRTRVEDADETTL</sequence>
<keyword evidence="3" id="KW-0472">Membrane</keyword>
<evidence type="ECO:0000313" key="7">
    <source>
        <dbReference type="Proteomes" id="UP000780801"/>
    </source>
</evidence>
<feature type="compositionally biased region" description="Basic and acidic residues" evidence="2">
    <location>
        <begin position="273"/>
        <end position="282"/>
    </location>
</feature>
<evidence type="ECO:0000256" key="2">
    <source>
        <dbReference type="SAM" id="MobiDB-lite"/>
    </source>
</evidence>
<feature type="chain" id="PRO_5040165139" description="N-acetyltransferase domain-containing protein" evidence="4">
    <location>
        <begin position="24"/>
        <end position="394"/>
    </location>
</feature>
<dbReference type="AlphaFoldDB" id="A0A9P6G1C4"/>
<dbReference type="Gene3D" id="3.40.630.30">
    <property type="match status" value="1"/>
</dbReference>
<evidence type="ECO:0000313" key="6">
    <source>
        <dbReference type="EMBL" id="KAF9585016.1"/>
    </source>
</evidence>
<feature type="transmembrane region" description="Helical" evidence="3">
    <location>
        <begin position="150"/>
        <end position="171"/>
    </location>
</feature>
<organism evidence="6 7">
    <name type="scientific">Lunasporangiospora selenospora</name>
    <dbReference type="NCBI Taxonomy" id="979761"/>
    <lineage>
        <taxon>Eukaryota</taxon>
        <taxon>Fungi</taxon>
        <taxon>Fungi incertae sedis</taxon>
        <taxon>Mucoromycota</taxon>
        <taxon>Mortierellomycotina</taxon>
        <taxon>Mortierellomycetes</taxon>
        <taxon>Mortierellales</taxon>
        <taxon>Mortierellaceae</taxon>
        <taxon>Lunasporangiospora</taxon>
    </lineage>
</organism>
<proteinExistence type="predicted"/>
<dbReference type="OrthoDB" id="41532at2759"/>
<name>A0A9P6G1C4_9FUNG</name>
<dbReference type="SUPFAM" id="SSF55729">
    <property type="entry name" value="Acyl-CoA N-acyltransferases (Nat)"/>
    <property type="match status" value="1"/>
</dbReference>
<accession>A0A9P6G1C4</accession>
<dbReference type="EMBL" id="JAABOA010000274">
    <property type="protein sequence ID" value="KAF9585016.1"/>
    <property type="molecule type" value="Genomic_DNA"/>
</dbReference>
<dbReference type="InterPro" id="IPR000182">
    <property type="entry name" value="GNAT_dom"/>
</dbReference>
<protein>
    <recommendedName>
        <fullName evidence="5">N-acetyltransferase domain-containing protein</fullName>
    </recommendedName>
</protein>
<dbReference type="CDD" id="cd04301">
    <property type="entry name" value="NAT_SF"/>
    <property type="match status" value="1"/>
</dbReference>
<dbReference type="PANTHER" id="PTHR13947">
    <property type="entry name" value="GNAT FAMILY N-ACETYLTRANSFERASE"/>
    <property type="match status" value="1"/>
</dbReference>
<comment type="caution">
    <text evidence="6">The sequence shown here is derived from an EMBL/GenBank/DDBJ whole genome shotgun (WGS) entry which is preliminary data.</text>
</comment>
<dbReference type="InterPro" id="IPR016181">
    <property type="entry name" value="Acyl_CoA_acyltransferase"/>
</dbReference>
<gene>
    <name evidence="6" type="ORF">BGW38_004269</name>
</gene>
<dbReference type="Pfam" id="PF00583">
    <property type="entry name" value="Acetyltransf_1"/>
    <property type="match status" value="1"/>
</dbReference>
<dbReference type="PROSITE" id="PS51186">
    <property type="entry name" value="GNAT"/>
    <property type="match status" value="1"/>
</dbReference>
<keyword evidence="1" id="KW-0808">Transferase</keyword>
<feature type="domain" description="N-acetyltransferase" evidence="5">
    <location>
        <begin position="180"/>
        <end position="363"/>
    </location>
</feature>
<evidence type="ECO:0000256" key="3">
    <source>
        <dbReference type="SAM" id="Phobius"/>
    </source>
</evidence>
<dbReference type="Proteomes" id="UP000780801">
    <property type="component" value="Unassembled WGS sequence"/>
</dbReference>
<keyword evidence="7" id="KW-1185">Reference proteome</keyword>
<dbReference type="GO" id="GO:0008080">
    <property type="term" value="F:N-acetyltransferase activity"/>
    <property type="evidence" value="ECO:0007669"/>
    <property type="project" value="InterPro"/>
</dbReference>
<dbReference type="PANTHER" id="PTHR13947:SF37">
    <property type="entry name" value="LD18367P"/>
    <property type="match status" value="1"/>
</dbReference>
<feature type="signal peptide" evidence="4">
    <location>
        <begin position="1"/>
        <end position="23"/>
    </location>
</feature>